<sequence length="296" mass="31007">MVNSSKPLYIGIDGGGTKCSAKLFNAKKEVIGHGISGPANAARDLAQTLDSILKSVHLALIDAQLSIKTIPKLKVAAGLAGATIPSVKAQLLAWQHPFECFTADSDLITSSYGAHEGRDGALLIVGTGSSAARFESGVLTQFGGHGFTFGDKGSGAWLGRSAIASTLEALDGVTAISALHDRILTRLSVSSSAGLVQKMILATPTQFATLAPDVVSLAKQEDINAMTLVAEAAAYLDKLCMRTLQNTELSLVLMGGLAPIYKPWFSPILRARIVEAKSGPERGALHLLHSHLPLIF</sequence>
<organism evidence="2 3">
    <name type="scientific">Paraglaciecola psychrophila 170</name>
    <dbReference type="NCBI Taxonomy" id="1129794"/>
    <lineage>
        <taxon>Bacteria</taxon>
        <taxon>Pseudomonadati</taxon>
        <taxon>Pseudomonadota</taxon>
        <taxon>Gammaproteobacteria</taxon>
        <taxon>Alteromonadales</taxon>
        <taxon>Alteromonadaceae</taxon>
        <taxon>Paraglaciecola</taxon>
    </lineage>
</organism>
<dbReference type="InterPro" id="IPR043129">
    <property type="entry name" value="ATPase_NBD"/>
</dbReference>
<dbReference type="PANTHER" id="PTHR43190:SF3">
    <property type="entry name" value="N-ACETYL-D-GLUCOSAMINE KINASE"/>
    <property type="match status" value="1"/>
</dbReference>
<dbReference type="Gene3D" id="3.30.420.40">
    <property type="match status" value="2"/>
</dbReference>
<dbReference type="InterPro" id="IPR002731">
    <property type="entry name" value="ATPase_BadF"/>
</dbReference>
<name>K6YZZ4_9ALTE</name>
<dbReference type="PATRIC" id="fig|1129794.4.peg.4312"/>
<feature type="domain" description="ATPase BadF/BadG/BcrA/BcrD type" evidence="1">
    <location>
        <begin position="10"/>
        <end position="260"/>
    </location>
</feature>
<dbReference type="Pfam" id="PF01869">
    <property type="entry name" value="BcrAD_BadFG"/>
    <property type="match status" value="1"/>
</dbReference>
<evidence type="ECO:0000313" key="2">
    <source>
        <dbReference type="EMBL" id="AGH46432.1"/>
    </source>
</evidence>
<dbReference type="CDD" id="cd24082">
    <property type="entry name" value="ASKHA_NBD_GspK-like"/>
    <property type="match status" value="1"/>
</dbReference>
<dbReference type="STRING" id="1129794.C427_4330"/>
<dbReference type="OrthoDB" id="9816014at2"/>
<dbReference type="Proteomes" id="UP000011864">
    <property type="component" value="Chromosome"/>
</dbReference>
<protein>
    <recommendedName>
        <fullName evidence="1">ATPase BadF/BadG/BcrA/BcrD type domain-containing protein</fullName>
    </recommendedName>
</protein>
<keyword evidence="3" id="KW-1185">Reference proteome</keyword>
<dbReference type="SUPFAM" id="SSF53067">
    <property type="entry name" value="Actin-like ATPase domain"/>
    <property type="match status" value="2"/>
</dbReference>
<evidence type="ECO:0000259" key="1">
    <source>
        <dbReference type="Pfam" id="PF01869"/>
    </source>
</evidence>
<gene>
    <name evidence="2" type="ORF">C427_4330</name>
</gene>
<dbReference type="HOGENOM" id="CLU_016274_2_0_6"/>
<dbReference type="AlphaFoldDB" id="K6YZZ4"/>
<proteinExistence type="predicted"/>
<dbReference type="PANTHER" id="PTHR43190">
    <property type="entry name" value="N-ACETYL-D-GLUCOSAMINE KINASE"/>
    <property type="match status" value="1"/>
</dbReference>
<dbReference type="eggNOG" id="COG2971">
    <property type="taxonomic scope" value="Bacteria"/>
</dbReference>
<dbReference type="InterPro" id="IPR052519">
    <property type="entry name" value="Euk-type_GlcNAc_Kinase"/>
</dbReference>
<reference evidence="2 3" key="1">
    <citation type="journal article" date="2013" name="Genome Announc.">
        <title>Complete Genome Sequence of Glaciecola psychrophila Strain 170T.</title>
        <authorList>
            <person name="Yin J."/>
            <person name="Chen J."/>
            <person name="Liu G."/>
            <person name="Yu Y."/>
            <person name="Song L."/>
            <person name="Wang X."/>
            <person name="Qu X."/>
        </authorList>
    </citation>
    <scope>NUCLEOTIDE SEQUENCE [LARGE SCALE GENOMIC DNA]</scope>
    <source>
        <strain evidence="2 3">170</strain>
    </source>
</reference>
<accession>K6YZZ4</accession>
<dbReference type="EMBL" id="CP003837">
    <property type="protein sequence ID" value="AGH46432.1"/>
    <property type="molecule type" value="Genomic_DNA"/>
</dbReference>
<evidence type="ECO:0000313" key="3">
    <source>
        <dbReference type="Proteomes" id="UP000011864"/>
    </source>
</evidence>
<dbReference type="KEGG" id="gps:C427_4330"/>